<name>H5TFE7_9ALTE</name>
<protein>
    <submittedName>
        <fullName evidence="1">Uncharacterized protein</fullName>
    </submittedName>
</protein>
<evidence type="ECO:0000313" key="1">
    <source>
        <dbReference type="EMBL" id="GAB56827.1"/>
    </source>
</evidence>
<dbReference type="EMBL" id="BAET01000033">
    <property type="protein sequence ID" value="GAB56827.1"/>
    <property type="molecule type" value="Genomic_DNA"/>
</dbReference>
<gene>
    <name evidence="1" type="ORF">GPUN_2713</name>
</gene>
<dbReference type="Proteomes" id="UP000053586">
    <property type="component" value="Unassembled WGS sequence"/>
</dbReference>
<keyword evidence="2" id="KW-1185">Reference proteome</keyword>
<organism evidence="1 2">
    <name type="scientific">Glaciecola punicea ACAM 611</name>
    <dbReference type="NCBI Taxonomy" id="1121923"/>
    <lineage>
        <taxon>Bacteria</taxon>
        <taxon>Pseudomonadati</taxon>
        <taxon>Pseudomonadota</taxon>
        <taxon>Gammaproteobacteria</taxon>
        <taxon>Alteromonadales</taxon>
        <taxon>Alteromonadaceae</taxon>
        <taxon>Glaciecola</taxon>
    </lineage>
</organism>
<sequence>MRHLILALKKWPITAGRLAIKLQQALIQLTIILTSTKKSDPRRSFFVLICLAPLQKKERYGSFFITIL</sequence>
<comment type="caution">
    <text evidence="1">The sequence shown here is derived from an EMBL/GenBank/DDBJ whole genome shotgun (WGS) entry which is preliminary data.</text>
</comment>
<proteinExistence type="predicted"/>
<reference evidence="1 2" key="2">
    <citation type="journal article" date="2017" name="Antonie Van Leeuwenhoek">
        <title>Rhizobium rhizosphaerae sp. nov., a novel species isolated from rice rhizosphere.</title>
        <authorList>
            <person name="Zhao J.J."/>
            <person name="Zhang J."/>
            <person name="Zhang R.J."/>
            <person name="Zhang C.W."/>
            <person name="Yin H.Q."/>
            <person name="Zhang X.X."/>
        </authorList>
    </citation>
    <scope>NUCLEOTIDE SEQUENCE [LARGE SCALE GENOMIC DNA]</scope>
    <source>
        <strain evidence="1 2">ACAM 611</strain>
    </source>
</reference>
<reference evidence="1 2" key="1">
    <citation type="journal article" date="2012" name="J. Bacteriol.">
        <title>Genome sequence of proteorhodopsin-containing sea ice bacterium Glaciecola punicea ACAM 611T.</title>
        <authorList>
            <person name="Qin Q.-L."/>
            <person name="Xie B.-B."/>
            <person name="Shu Y.-L."/>
            <person name="Rong J.-C."/>
            <person name="Zhao D.-L."/>
            <person name="Zhang X.-Y."/>
            <person name="Chen X.-L."/>
            <person name="Zhou B.-C."/>
            <person name="Zhanga Y.-Z."/>
        </authorList>
    </citation>
    <scope>NUCLEOTIDE SEQUENCE [LARGE SCALE GENOMIC DNA]</scope>
    <source>
        <strain evidence="1 2">ACAM 611</strain>
    </source>
</reference>
<accession>H5TFE7</accession>
<dbReference type="AlphaFoldDB" id="H5TFE7"/>
<evidence type="ECO:0000313" key="2">
    <source>
        <dbReference type="Proteomes" id="UP000053586"/>
    </source>
</evidence>